<name>A0A0Q0SAF8_9FLAO</name>
<evidence type="ECO:0000313" key="1">
    <source>
        <dbReference type="EMBL" id="KQB40894.1"/>
    </source>
</evidence>
<proteinExistence type="predicted"/>
<evidence type="ECO:0000313" key="2">
    <source>
        <dbReference type="Proteomes" id="UP000050443"/>
    </source>
</evidence>
<reference evidence="1 2" key="1">
    <citation type="submission" date="2014-09" db="EMBL/GenBank/DDBJ databases">
        <title>Genome sequence of Flavobacterium aquidurense RC62.</title>
        <authorList>
            <person name="Kim J.F."/>
            <person name="Kwak M.-J."/>
        </authorList>
    </citation>
    <scope>NUCLEOTIDE SEQUENCE [LARGE SCALE GENOMIC DNA]</scope>
    <source>
        <strain evidence="1 2">RC62</strain>
    </source>
</reference>
<comment type="caution">
    <text evidence="1">The sequence shown here is derived from an EMBL/GenBank/DDBJ whole genome shotgun (WGS) entry which is preliminary data.</text>
</comment>
<sequence length="47" mass="5598">MIVVILRKTNVPYSLGLNFDKSKSEYFCHRLKRLTQIKKILLKSFNL</sequence>
<organism evidence="1 2">
    <name type="scientific">Flavobacterium aquidurense</name>
    <dbReference type="NCBI Taxonomy" id="362413"/>
    <lineage>
        <taxon>Bacteria</taxon>
        <taxon>Pseudomonadati</taxon>
        <taxon>Bacteroidota</taxon>
        <taxon>Flavobacteriia</taxon>
        <taxon>Flavobacteriales</taxon>
        <taxon>Flavobacteriaceae</taxon>
        <taxon>Flavobacterium</taxon>
    </lineage>
</organism>
<accession>A0A0Q0SAF8</accession>
<dbReference type="STRING" id="362413.RC62_4267"/>
<dbReference type="PATRIC" id="fig|362413.3.peg.4190"/>
<gene>
    <name evidence="1" type="ORF">RC62_4267</name>
</gene>
<protein>
    <submittedName>
        <fullName evidence="1">Uncharacterized protein</fullName>
    </submittedName>
</protein>
<dbReference type="EMBL" id="JRLF01000009">
    <property type="protein sequence ID" value="KQB40894.1"/>
    <property type="molecule type" value="Genomic_DNA"/>
</dbReference>
<dbReference type="Proteomes" id="UP000050443">
    <property type="component" value="Unassembled WGS sequence"/>
</dbReference>
<dbReference type="AlphaFoldDB" id="A0A0Q0SAF8"/>